<proteinExistence type="predicted"/>
<dbReference type="Proteomes" id="UP000008514">
    <property type="component" value="Chromosome"/>
</dbReference>
<organism evidence="1 2">
    <name type="scientific">Psychroflexus torquis (strain ATCC 700755 / CIP 106069 / ACAM 623)</name>
    <dbReference type="NCBI Taxonomy" id="313595"/>
    <lineage>
        <taxon>Bacteria</taxon>
        <taxon>Pseudomonadati</taxon>
        <taxon>Bacteroidota</taxon>
        <taxon>Flavobacteriia</taxon>
        <taxon>Flavobacteriales</taxon>
        <taxon>Flavobacteriaceae</taxon>
        <taxon>Psychroflexus</taxon>
    </lineage>
</organism>
<gene>
    <name evidence="1" type="ordered locus">P700755_001436</name>
</gene>
<dbReference type="HOGENOM" id="CLU_3011032_0_0_10"/>
<evidence type="ECO:0000313" key="1">
    <source>
        <dbReference type="EMBL" id="AFU68345.1"/>
    </source>
</evidence>
<reference evidence="1" key="2">
    <citation type="submission" date="2012-09" db="EMBL/GenBank/DDBJ databases">
        <title>The complete sequence of Psychroflexus torquis an extreme psychrophile from sea-ice that is stimulated by light.</title>
        <authorList>
            <person name="Feng S."/>
            <person name="Powell S.M."/>
            <person name="Bowman J.P."/>
        </authorList>
    </citation>
    <scope>NUCLEOTIDE SEQUENCE [LARGE SCALE GENOMIC DNA]</scope>
    <source>
        <strain evidence="1">ATCC 700755</strain>
    </source>
</reference>
<dbReference type="KEGG" id="ptq:P700755_001436"/>
<sequence>MRNFYLFKKYLNFGIEQKKEFKRLRNFHFFGKQKPNKNCGIKHKTELKKLEKLMKM</sequence>
<dbReference type="EMBL" id="CP003879">
    <property type="protein sequence ID" value="AFU68345.1"/>
    <property type="molecule type" value="Genomic_DNA"/>
</dbReference>
<protein>
    <submittedName>
        <fullName evidence="1">Uncharacterized protein</fullName>
    </submittedName>
</protein>
<name>K4IS93_PSYTT</name>
<reference evidence="1" key="1">
    <citation type="submission" date="2006-03" db="EMBL/GenBank/DDBJ databases">
        <authorList>
            <person name="Bowman J."/>
            <person name="Ferriera S."/>
            <person name="Johnson J."/>
            <person name="Kravitz S."/>
            <person name="Halpern A."/>
            <person name="Remington K."/>
            <person name="Beeson K."/>
            <person name="Tran B."/>
            <person name="Rogers Y.-H."/>
            <person name="Friedman R."/>
            <person name="Venter J.C."/>
        </authorList>
    </citation>
    <scope>NUCLEOTIDE SEQUENCE [LARGE SCALE GENOMIC DNA]</scope>
    <source>
        <strain evidence="1">ATCC 700755</strain>
    </source>
</reference>
<accession>K4IS93</accession>
<keyword evidence="2" id="KW-1185">Reference proteome</keyword>
<evidence type="ECO:0000313" key="2">
    <source>
        <dbReference type="Proteomes" id="UP000008514"/>
    </source>
</evidence>
<dbReference type="AlphaFoldDB" id="K4IS93"/>